<evidence type="ECO:0000256" key="1">
    <source>
        <dbReference type="SAM" id="MobiDB-lite"/>
    </source>
</evidence>
<feature type="region of interest" description="Disordered" evidence="1">
    <location>
        <begin position="50"/>
        <end position="71"/>
    </location>
</feature>
<protein>
    <submittedName>
        <fullName evidence="3">Uncharacterized protein</fullName>
    </submittedName>
</protein>
<evidence type="ECO:0000313" key="4">
    <source>
        <dbReference type="Proteomes" id="UP001164743"/>
    </source>
</evidence>
<keyword evidence="2" id="KW-1133">Transmembrane helix</keyword>
<evidence type="ECO:0000256" key="2">
    <source>
        <dbReference type="SAM" id="Phobius"/>
    </source>
</evidence>
<organism evidence="3 4">
    <name type="scientific">Puccinia triticina</name>
    <dbReference type="NCBI Taxonomy" id="208348"/>
    <lineage>
        <taxon>Eukaryota</taxon>
        <taxon>Fungi</taxon>
        <taxon>Dikarya</taxon>
        <taxon>Basidiomycota</taxon>
        <taxon>Pucciniomycotina</taxon>
        <taxon>Pucciniomycetes</taxon>
        <taxon>Pucciniales</taxon>
        <taxon>Pucciniaceae</taxon>
        <taxon>Puccinia</taxon>
    </lineage>
</organism>
<evidence type="ECO:0000313" key="3">
    <source>
        <dbReference type="EMBL" id="WAQ88893.1"/>
    </source>
</evidence>
<dbReference type="Proteomes" id="UP001164743">
    <property type="component" value="Chromosome 10A"/>
</dbReference>
<feature type="transmembrane region" description="Helical" evidence="2">
    <location>
        <begin position="260"/>
        <end position="281"/>
    </location>
</feature>
<keyword evidence="2" id="KW-0472">Membrane</keyword>
<name>A0ABY7CVE7_9BASI</name>
<proteinExistence type="predicted"/>
<dbReference type="EMBL" id="CP110430">
    <property type="protein sequence ID" value="WAQ88893.1"/>
    <property type="molecule type" value="Genomic_DNA"/>
</dbReference>
<sequence>MSYLSNGHTRHYQYLLWCLSLIETQFKTNLFASLNSQKLPIVITVSNRSTRSSAPPGVINNPGPADPAGSQANNGVGNLFDWLFHPTGATARNSTRAATAPALGALIQLRNSAASSTGSNGNLVLRASSVVQRLIDDVRSRPSPGASSAAMERQLVGDNPHMGPDNLNQERPRSESVASIDIITIGEGSQAPIRMASLGAIGQDRSCLSASVIRCMEAGIYMCPSEAHIITQLAKSLTCSFHQLHLQSQSSALFNYEMKLFTSAATIVVLFLLQLAFAYAATSGCVVLGCACQDPASGC</sequence>
<accession>A0ABY7CVE7</accession>
<dbReference type="RefSeq" id="XP_053024448.1">
    <property type="nucleotide sequence ID" value="XM_053160478.1"/>
</dbReference>
<keyword evidence="4" id="KW-1185">Reference proteome</keyword>
<gene>
    <name evidence="3" type="ORF">PtA15_10A314</name>
</gene>
<dbReference type="GeneID" id="77801373"/>
<reference evidence="3" key="1">
    <citation type="submission" date="2022-10" db="EMBL/GenBank/DDBJ databases">
        <title>Puccinia triticina Genome sequencing and assembly.</title>
        <authorList>
            <person name="Li C."/>
        </authorList>
    </citation>
    <scope>NUCLEOTIDE SEQUENCE</scope>
    <source>
        <strain evidence="3">Pt15</strain>
    </source>
</reference>
<keyword evidence="2" id="KW-0812">Transmembrane</keyword>